<gene>
    <name evidence="1" type="ORF">JL102_02330</name>
</gene>
<keyword evidence="2" id="KW-1185">Reference proteome</keyword>
<protein>
    <submittedName>
        <fullName evidence="1">Uncharacterized protein</fullName>
    </submittedName>
</protein>
<organism evidence="1 2">
    <name type="scientific">Fulvivirga sediminis</name>
    <dbReference type="NCBI Taxonomy" id="2803949"/>
    <lineage>
        <taxon>Bacteria</taxon>
        <taxon>Pseudomonadati</taxon>
        <taxon>Bacteroidota</taxon>
        <taxon>Cytophagia</taxon>
        <taxon>Cytophagales</taxon>
        <taxon>Fulvivirgaceae</taxon>
        <taxon>Fulvivirga</taxon>
    </lineage>
</organism>
<sequence length="189" mass="22756">MHEIEPYYRWLHLYNPAEDSLSPFYGKEYNHDLYSENIYGYYIDPAWDFIGSETLYIKVLYTDYDEGFAIMEFIGEWNDAINNDIMHLKRNIIENYAHHGVNKYILIGENIFNFHGSDDSYYEEWFEDVEDGWIAAVNFPEFVQEELKNYNVDMYINMGGSLQIDKWRTMAPNRFYILVDQLIQRRLSI</sequence>
<proteinExistence type="predicted"/>
<accession>A0A937JXT2</accession>
<evidence type="ECO:0000313" key="1">
    <source>
        <dbReference type="EMBL" id="MBL3654954.1"/>
    </source>
</evidence>
<dbReference type="RefSeq" id="WP_202242063.1">
    <property type="nucleotide sequence ID" value="NZ_JAESIY010000001.1"/>
</dbReference>
<comment type="caution">
    <text evidence="1">The sequence shown here is derived from an EMBL/GenBank/DDBJ whole genome shotgun (WGS) entry which is preliminary data.</text>
</comment>
<name>A0A937JXT2_9BACT</name>
<dbReference type="Proteomes" id="UP000659388">
    <property type="component" value="Unassembled WGS sequence"/>
</dbReference>
<evidence type="ECO:0000313" key="2">
    <source>
        <dbReference type="Proteomes" id="UP000659388"/>
    </source>
</evidence>
<dbReference type="EMBL" id="JAESIY010000001">
    <property type="protein sequence ID" value="MBL3654954.1"/>
    <property type="molecule type" value="Genomic_DNA"/>
</dbReference>
<reference evidence="1" key="1">
    <citation type="submission" date="2021-01" db="EMBL/GenBank/DDBJ databases">
        <title>Fulvivirga kasyanovii gen. nov., sp nov., a novel member of the phylum Bacteroidetes isolated from seawater in a mussel farm.</title>
        <authorList>
            <person name="Zhao L.-H."/>
            <person name="Wang Z.-J."/>
        </authorList>
    </citation>
    <scope>NUCLEOTIDE SEQUENCE</scope>
    <source>
        <strain evidence="1">2943</strain>
    </source>
</reference>
<dbReference type="AlphaFoldDB" id="A0A937JXT2"/>